<feature type="region of interest" description="Disordered" evidence="2">
    <location>
        <begin position="1"/>
        <end position="48"/>
    </location>
</feature>
<evidence type="ECO:0000313" key="4">
    <source>
        <dbReference type="EMBL" id="EED96301.1"/>
    </source>
</evidence>
<proteinExistence type="predicted"/>
<dbReference type="InterPro" id="IPR013087">
    <property type="entry name" value="Znf_C2H2_type"/>
</dbReference>
<sequence>MGVRRQAEHSQPTTTPTTPREMTDASEENHVQQHPATSSQHNHPCHHSLSRATRQLFRQDASTILLHYFGGKRHDAPWRDAIDAAEEDPLVDQSGRKRQRLSQFRVDDGLSDAEWFALLSYAIDQSQSEDNDKMCPLHPSNDALLSNDNNSFILHRRYRSAAAISKYGSLSLPLMGRAARALLWLEEEGGKPQQTHHNTKPTGNTATSIFLFQCGHCEKTFLSLYYLDKHMQRHHPPSLSDSSSQLATICPADHLCEPLGGMSVCAETMNEIAPYYGRGTLFAREYVTPMSDSFFSSSVHSLISYLQHGDRFEDFPPEPTPQMQQRKQRQVLKEGDFFTVTGEMRHRSLQRNQMLMKALQTRQTNDDIFDTKMITGSCDEEEMERKFRQCRDMMLTCFGNELSVDGESNRKSSNAKHHEASLAADLGTQVDMLCIGTRNGKIIICFRWGRTDG</sequence>
<evidence type="ECO:0000256" key="2">
    <source>
        <dbReference type="SAM" id="MobiDB-lite"/>
    </source>
</evidence>
<dbReference type="KEGG" id="tps:THAPSDRAFT_1161"/>
<feature type="compositionally biased region" description="Polar residues" evidence="2">
    <location>
        <begin position="32"/>
        <end position="42"/>
    </location>
</feature>
<dbReference type="AlphaFoldDB" id="B8BQ50"/>
<dbReference type="GO" id="GO:0008270">
    <property type="term" value="F:zinc ion binding"/>
    <property type="evidence" value="ECO:0007669"/>
    <property type="project" value="UniProtKB-KW"/>
</dbReference>
<evidence type="ECO:0000313" key="5">
    <source>
        <dbReference type="Proteomes" id="UP000001449"/>
    </source>
</evidence>
<keyword evidence="1" id="KW-0479">Metal-binding</keyword>
<evidence type="ECO:0000259" key="3">
    <source>
        <dbReference type="PROSITE" id="PS50157"/>
    </source>
</evidence>
<dbReference type="GeneID" id="7445051"/>
<protein>
    <recommendedName>
        <fullName evidence="3">C2H2-type domain-containing protein</fullName>
    </recommendedName>
</protein>
<keyword evidence="1" id="KW-0863">Zinc-finger</keyword>
<feature type="compositionally biased region" description="Basic and acidic residues" evidence="2">
    <location>
        <begin position="21"/>
        <end position="31"/>
    </location>
</feature>
<dbReference type="EMBL" id="CM000638">
    <property type="protein sequence ID" value="EED96301.1"/>
    <property type="molecule type" value="Genomic_DNA"/>
</dbReference>
<keyword evidence="1" id="KW-0862">Zinc</keyword>
<gene>
    <name evidence="4" type="ORF">THAPSDRAFT_1161</name>
</gene>
<dbReference type="HOGENOM" id="CLU_604835_0_0_1"/>
<reference evidence="4 5" key="2">
    <citation type="journal article" date="2008" name="Nature">
        <title>The Phaeodactylum genome reveals the evolutionary history of diatom genomes.</title>
        <authorList>
            <person name="Bowler C."/>
            <person name="Allen A.E."/>
            <person name="Badger J.H."/>
            <person name="Grimwood J."/>
            <person name="Jabbari K."/>
            <person name="Kuo A."/>
            <person name="Maheswari U."/>
            <person name="Martens C."/>
            <person name="Maumus F."/>
            <person name="Otillar R.P."/>
            <person name="Rayko E."/>
            <person name="Salamov A."/>
            <person name="Vandepoele K."/>
            <person name="Beszteri B."/>
            <person name="Gruber A."/>
            <person name="Heijde M."/>
            <person name="Katinka M."/>
            <person name="Mock T."/>
            <person name="Valentin K."/>
            <person name="Verret F."/>
            <person name="Berges J.A."/>
            <person name="Brownlee C."/>
            <person name="Cadoret J.P."/>
            <person name="Chiovitti A."/>
            <person name="Choi C.J."/>
            <person name="Coesel S."/>
            <person name="De Martino A."/>
            <person name="Detter J.C."/>
            <person name="Durkin C."/>
            <person name="Falciatore A."/>
            <person name="Fournet J."/>
            <person name="Haruta M."/>
            <person name="Huysman M.J."/>
            <person name="Jenkins B.D."/>
            <person name="Jiroutova K."/>
            <person name="Jorgensen R.E."/>
            <person name="Joubert Y."/>
            <person name="Kaplan A."/>
            <person name="Kroger N."/>
            <person name="Kroth P.G."/>
            <person name="La Roche J."/>
            <person name="Lindquist E."/>
            <person name="Lommer M."/>
            <person name="Martin-Jezequel V."/>
            <person name="Lopez P.J."/>
            <person name="Lucas S."/>
            <person name="Mangogna M."/>
            <person name="McGinnis K."/>
            <person name="Medlin L.K."/>
            <person name="Montsant A."/>
            <person name="Oudot-Le Secq M.P."/>
            <person name="Napoli C."/>
            <person name="Obornik M."/>
            <person name="Parker M.S."/>
            <person name="Petit J.L."/>
            <person name="Porcel B.M."/>
            <person name="Poulsen N."/>
            <person name="Robison M."/>
            <person name="Rychlewski L."/>
            <person name="Rynearson T.A."/>
            <person name="Schmutz J."/>
            <person name="Shapiro H."/>
            <person name="Siaut M."/>
            <person name="Stanley M."/>
            <person name="Sussman M.R."/>
            <person name="Taylor A.R."/>
            <person name="Vardi A."/>
            <person name="von Dassow P."/>
            <person name="Vyverman W."/>
            <person name="Willis A."/>
            <person name="Wyrwicz L.S."/>
            <person name="Rokhsar D.S."/>
            <person name="Weissenbach J."/>
            <person name="Armbrust E.V."/>
            <person name="Green B.R."/>
            <person name="Van de Peer Y."/>
            <person name="Grigoriev I.V."/>
        </authorList>
    </citation>
    <scope>NUCLEOTIDE SEQUENCE [LARGE SCALE GENOMIC DNA]</scope>
    <source>
        <strain evidence="4 5">CCMP1335</strain>
    </source>
</reference>
<dbReference type="eggNOG" id="ENOG502T10D">
    <property type="taxonomic scope" value="Eukaryota"/>
</dbReference>
<evidence type="ECO:0000256" key="1">
    <source>
        <dbReference type="PROSITE-ProRule" id="PRU00042"/>
    </source>
</evidence>
<keyword evidence="5" id="KW-1185">Reference proteome</keyword>
<dbReference type="RefSeq" id="XP_002286660.1">
    <property type="nucleotide sequence ID" value="XM_002286624.1"/>
</dbReference>
<dbReference type="PROSITE" id="PS50157">
    <property type="entry name" value="ZINC_FINGER_C2H2_2"/>
    <property type="match status" value="1"/>
</dbReference>
<name>B8BQ50_THAPS</name>
<feature type="domain" description="C2H2-type" evidence="3">
    <location>
        <begin position="212"/>
        <end position="234"/>
    </location>
</feature>
<dbReference type="InParanoid" id="B8BQ50"/>
<accession>B8BQ50</accession>
<dbReference type="Gene3D" id="3.30.160.60">
    <property type="entry name" value="Classic Zinc Finger"/>
    <property type="match status" value="1"/>
</dbReference>
<dbReference type="PaxDb" id="35128-Thaps1161"/>
<organism evidence="4 5">
    <name type="scientific">Thalassiosira pseudonana</name>
    <name type="common">Marine diatom</name>
    <name type="synonym">Cyclotella nana</name>
    <dbReference type="NCBI Taxonomy" id="35128"/>
    <lineage>
        <taxon>Eukaryota</taxon>
        <taxon>Sar</taxon>
        <taxon>Stramenopiles</taxon>
        <taxon>Ochrophyta</taxon>
        <taxon>Bacillariophyta</taxon>
        <taxon>Coscinodiscophyceae</taxon>
        <taxon>Thalassiosirophycidae</taxon>
        <taxon>Thalassiosirales</taxon>
        <taxon>Thalassiosiraceae</taxon>
        <taxon>Thalassiosira</taxon>
    </lineage>
</organism>
<dbReference type="Proteomes" id="UP000001449">
    <property type="component" value="Chromosome 1"/>
</dbReference>
<reference evidence="4 5" key="1">
    <citation type="journal article" date="2004" name="Science">
        <title>The genome of the diatom Thalassiosira pseudonana: ecology, evolution, and metabolism.</title>
        <authorList>
            <person name="Armbrust E.V."/>
            <person name="Berges J.A."/>
            <person name="Bowler C."/>
            <person name="Green B.R."/>
            <person name="Martinez D."/>
            <person name="Putnam N.H."/>
            <person name="Zhou S."/>
            <person name="Allen A.E."/>
            <person name="Apt K.E."/>
            <person name="Bechner M."/>
            <person name="Brzezinski M.A."/>
            <person name="Chaal B.K."/>
            <person name="Chiovitti A."/>
            <person name="Davis A.K."/>
            <person name="Demarest M.S."/>
            <person name="Detter J.C."/>
            <person name="Glavina T."/>
            <person name="Goodstein D."/>
            <person name="Hadi M.Z."/>
            <person name="Hellsten U."/>
            <person name="Hildebrand M."/>
            <person name="Jenkins B.D."/>
            <person name="Jurka J."/>
            <person name="Kapitonov V.V."/>
            <person name="Kroger N."/>
            <person name="Lau W.W."/>
            <person name="Lane T.W."/>
            <person name="Larimer F.W."/>
            <person name="Lippmeier J.C."/>
            <person name="Lucas S."/>
            <person name="Medina M."/>
            <person name="Montsant A."/>
            <person name="Obornik M."/>
            <person name="Parker M.S."/>
            <person name="Palenik B."/>
            <person name="Pazour G.J."/>
            <person name="Richardson P.M."/>
            <person name="Rynearson T.A."/>
            <person name="Saito M.A."/>
            <person name="Schwartz D.C."/>
            <person name="Thamatrakoln K."/>
            <person name="Valentin K."/>
            <person name="Vardi A."/>
            <person name="Wilkerson F.P."/>
            <person name="Rokhsar D.S."/>
        </authorList>
    </citation>
    <scope>NUCLEOTIDE SEQUENCE [LARGE SCALE GENOMIC DNA]</scope>
    <source>
        <strain evidence="4 5">CCMP1335</strain>
    </source>
</reference>